<reference evidence="5" key="5">
    <citation type="submission" date="2015-06" db="UniProtKB">
        <authorList>
            <consortium name="EnsemblFungi"/>
        </authorList>
    </citation>
    <scope>IDENTIFICATION</scope>
    <source>
        <strain evidence="5">ATCC 64411</strain>
    </source>
</reference>
<dbReference type="Gene3D" id="3.40.140.10">
    <property type="entry name" value="Cytidine Deaminase, domain 2"/>
    <property type="match status" value="1"/>
</dbReference>
<dbReference type="CDD" id="cd01285">
    <property type="entry name" value="nucleoside_deaminase"/>
    <property type="match status" value="1"/>
</dbReference>
<feature type="domain" description="CMP/dCMP-type deaminase" evidence="3">
    <location>
        <begin position="241"/>
        <end position="416"/>
    </location>
</feature>
<reference evidence="4" key="2">
    <citation type="submission" date="2010-05" db="EMBL/GenBank/DDBJ databases">
        <title>The Genome Sequence of Magnaporthe poae strain ATCC 64411.</title>
        <authorList>
            <consortium name="The Broad Institute Genome Sequencing Platform"/>
            <consortium name="Broad Institute Genome Sequencing Center for Infectious Disease"/>
            <person name="Ma L.-J."/>
            <person name="Dead R."/>
            <person name="Young S."/>
            <person name="Zeng Q."/>
            <person name="Koehrsen M."/>
            <person name="Alvarado L."/>
            <person name="Berlin A."/>
            <person name="Chapman S.B."/>
            <person name="Chen Z."/>
            <person name="Freedman E."/>
            <person name="Gellesch M."/>
            <person name="Goldberg J."/>
            <person name="Griggs A."/>
            <person name="Gujja S."/>
            <person name="Heilman E.R."/>
            <person name="Heiman D."/>
            <person name="Hepburn T."/>
            <person name="Howarth C."/>
            <person name="Jen D."/>
            <person name="Larson L."/>
            <person name="Mehta T."/>
            <person name="Neiman D."/>
            <person name="Pearson M."/>
            <person name="Roberts A."/>
            <person name="Saif S."/>
            <person name="Shea T."/>
            <person name="Shenoy N."/>
            <person name="Sisk P."/>
            <person name="Stolte C."/>
            <person name="Sykes S."/>
            <person name="Walk T."/>
            <person name="White J."/>
            <person name="Yandava C."/>
            <person name="Haas B."/>
            <person name="Nusbaum C."/>
            <person name="Birren B."/>
        </authorList>
    </citation>
    <scope>NUCLEOTIDE SEQUENCE</scope>
    <source>
        <strain evidence="4">ATCC 64411</strain>
    </source>
</reference>
<dbReference type="PANTHER" id="PTHR11079">
    <property type="entry name" value="CYTOSINE DEAMINASE FAMILY MEMBER"/>
    <property type="match status" value="1"/>
</dbReference>
<feature type="region of interest" description="Disordered" evidence="2">
    <location>
        <begin position="141"/>
        <end position="193"/>
    </location>
</feature>
<dbReference type="InterPro" id="IPR002125">
    <property type="entry name" value="CMP_dCMP_dom"/>
</dbReference>
<dbReference type="PROSITE" id="PS51747">
    <property type="entry name" value="CYT_DCMP_DEAMINASES_2"/>
    <property type="match status" value="1"/>
</dbReference>
<feature type="compositionally biased region" description="Low complexity" evidence="2">
    <location>
        <begin position="675"/>
        <end position="693"/>
    </location>
</feature>
<organism evidence="5 6">
    <name type="scientific">Magnaporthiopsis poae (strain ATCC 64411 / 73-15)</name>
    <name type="common">Kentucky bluegrass fungus</name>
    <name type="synonym">Magnaporthe poae</name>
    <dbReference type="NCBI Taxonomy" id="644358"/>
    <lineage>
        <taxon>Eukaryota</taxon>
        <taxon>Fungi</taxon>
        <taxon>Dikarya</taxon>
        <taxon>Ascomycota</taxon>
        <taxon>Pezizomycotina</taxon>
        <taxon>Sordariomycetes</taxon>
        <taxon>Sordariomycetidae</taxon>
        <taxon>Magnaporthales</taxon>
        <taxon>Magnaporthaceae</taxon>
        <taxon>Magnaporthiopsis</taxon>
    </lineage>
</organism>
<keyword evidence="1" id="KW-0378">Hydrolase</keyword>
<dbReference type="EnsemblFungi" id="MAPG_10424T0">
    <property type="protein sequence ID" value="MAPG_10424T0"/>
    <property type="gene ID" value="MAPG_10424"/>
</dbReference>
<feature type="region of interest" description="Disordered" evidence="2">
    <location>
        <begin position="465"/>
        <end position="549"/>
    </location>
</feature>
<dbReference type="OrthoDB" id="1701769at2759"/>
<feature type="compositionally biased region" description="Polar residues" evidence="2">
    <location>
        <begin position="698"/>
        <end position="712"/>
    </location>
</feature>
<dbReference type="VEuPathDB" id="FungiDB:MAPG_10424"/>
<dbReference type="EMBL" id="ADBL01002331">
    <property type="status" value="NOT_ANNOTATED_CDS"/>
    <property type="molecule type" value="Genomic_DNA"/>
</dbReference>
<evidence type="ECO:0000313" key="6">
    <source>
        <dbReference type="Proteomes" id="UP000011715"/>
    </source>
</evidence>
<evidence type="ECO:0000259" key="3">
    <source>
        <dbReference type="PROSITE" id="PS51747"/>
    </source>
</evidence>
<feature type="compositionally biased region" description="Low complexity" evidence="2">
    <location>
        <begin position="143"/>
        <end position="154"/>
    </location>
</feature>
<dbReference type="Pfam" id="PF14437">
    <property type="entry name" value="MafB19-deam"/>
    <property type="match status" value="1"/>
</dbReference>
<dbReference type="GO" id="GO:0005737">
    <property type="term" value="C:cytoplasm"/>
    <property type="evidence" value="ECO:0007669"/>
    <property type="project" value="TreeGrafter"/>
</dbReference>
<dbReference type="GO" id="GO:0002100">
    <property type="term" value="P:tRNA wobble adenosine to inosine editing"/>
    <property type="evidence" value="ECO:0007669"/>
    <property type="project" value="InterPro"/>
</dbReference>
<evidence type="ECO:0000313" key="4">
    <source>
        <dbReference type="EMBL" id="KLU90572.1"/>
    </source>
</evidence>
<sequence length="741" mass="79487">MSVSEQVPGMNGPGGGSREGRTEPSSTTTTTNTNTNTSTKTGQMQGRHQPDPEPDPLLTSPSPHHHRPLSPQQPPAREGPHRQGKPPPPRDQQQQQRQEQPQQPRTTDHVAPSGFSKFLAAVFGPLIAILVSIYRLVSNNNKTASSSSSSSPEEATPPPPSLSLREEQQQQAATMRQRRAKNGGNRKENVSPGLAGRVADLTLRDAPVSRPAILPFLPVHDVSVTPKEVEGEDPSVKVEREMHRGFIEQALDMARLALRTNETPVGCVLVCDGRVIAKGMNATNITRNGTRHAEYMALSALFAYVAGADQPPPPPVLQSITNNATKSKGYNCCNGGLNLEDDAVWDAVDATRGHIYPYGQKFHPAPRVYESIIRHCTLYVTVEPCVMCASMLRQLGIKKVFFGAVNDKFGGTGGVFRIHMNSPSARDDFEPMRRVLDGKVMRVSRDGARAPLKPVVLVEDVDAQAEEQTKEQAGEQAGEQASEQAKEQAKEQPTEQASDQTGKQANERVGEQVKEFISKRARKRASKKAKEQAGEKAKEQAGVGVVPPSSSPVGIAPTIPPTLPYSNTIKGYPKKAMGLSLTDRMNMWVKNPEPVPEPPRGAMRREGDGGNVEPGYLAEGGWGRDEAVALLRQFYVQENGRAPVPRKKEGRAARLAAMMERDGMNPAIDLAAAASAAAASASAPATTVSTPVPKDQLGPTSEAATTNGSNTGVDVDGANGGQEKGKEADIVDVPTPMSDVT</sequence>
<feature type="compositionally biased region" description="Low complexity" evidence="2">
    <location>
        <begin position="25"/>
        <end position="39"/>
    </location>
</feature>
<dbReference type="GO" id="GO:0046872">
    <property type="term" value="F:metal ion binding"/>
    <property type="evidence" value="ECO:0007669"/>
    <property type="project" value="UniProtKB-KW"/>
</dbReference>
<dbReference type="eggNOG" id="KOG1018">
    <property type="taxonomic scope" value="Eukaryota"/>
</dbReference>
<evidence type="ECO:0000256" key="2">
    <source>
        <dbReference type="SAM" id="MobiDB-lite"/>
    </source>
</evidence>
<dbReference type="GO" id="GO:0005634">
    <property type="term" value="C:nucleus"/>
    <property type="evidence" value="ECO:0007669"/>
    <property type="project" value="TreeGrafter"/>
</dbReference>
<dbReference type="EMBL" id="GL876975">
    <property type="protein sequence ID" value="KLU90572.1"/>
    <property type="molecule type" value="Genomic_DNA"/>
</dbReference>
<reference evidence="4" key="3">
    <citation type="submission" date="2011-03" db="EMBL/GenBank/DDBJ databases">
        <title>Annotation of Magnaporthe poae ATCC 64411.</title>
        <authorList>
            <person name="Ma L.-J."/>
            <person name="Dead R."/>
            <person name="Young S.K."/>
            <person name="Zeng Q."/>
            <person name="Gargeya S."/>
            <person name="Fitzgerald M."/>
            <person name="Haas B."/>
            <person name="Abouelleil A."/>
            <person name="Alvarado L."/>
            <person name="Arachchi H.M."/>
            <person name="Berlin A."/>
            <person name="Brown A."/>
            <person name="Chapman S.B."/>
            <person name="Chen Z."/>
            <person name="Dunbar C."/>
            <person name="Freedman E."/>
            <person name="Gearin G."/>
            <person name="Gellesch M."/>
            <person name="Goldberg J."/>
            <person name="Griggs A."/>
            <person name="Gujja S."/>
            <person name="Heiman D."/>
            <person name="Howarth C."/>
            <person name="Larson L."/>
            <person name="Lui A."/>
            <person name="MacDonald P.J.P."/>
            <person name="Mehta T."/>
            <person name="Montmayeur A."/>
            <person name="Murphy C."/>
            <person name="Neiman D."/>
            <person name="Pearson M."/>
            <person name="Priest M."/>
            <person name="Roberts A."/>
            <person name="Saif S."/>
            <person name="Shea T."/>
            <person name="Shenoy N."/>
            <person name="Sisk P."/>
            <person name="Stolte C."/>
            <person name="Sykes S."/>
            <person name="Yandava C."/>
            <person name="Wortman J."/>
            <person name="Nusbaum C."/>
            <person name="Birren B."/>
        </authorList>
    </citation>
    <scope>NUCLEOTIDE SEQUENCE</scope>
    <source>
        <strain evidence="4">ATCC 64411</strain>
    </source>
</reference>
<feature type="region of interest" description="Disordered" evidence="2">
    <location>
        <begin position="675"/>
        <end position="741"/>
    </location>
</feature>
<feature type="region of interest" description="Disordered" evidence="2">
    <location>
        <begin position="589"/>
        <end position="618"/>
    </location>
</feature>
<dbReference type="AlphaFoldDB" id="A0A0C4ECJ7"/>
<feature type="compositionally biased region" description="Basic and acidic residues" evidence="2">
    <location>
        <begin position="484"/>
        <end position="493"/>
    </location>
</feature>
<accession>A0A0C4ECJ7</accession>
<feature type="compositionally biased region" description="Low complexity" evidence="2">
    <location>
        <begin position="91"/>
        <end position="105"/>
    </location>
</feature>
<dbReference type="InterPro" id="IPR016193">
    <property type="entry name" value="Cytidine_deaminase-like"/>
</dbReference>
<name>A0A0C4ECJ7_MAGP6</name>
<feature type="compositionally biased region" description="Basic and acidic residues" evidence="2">
    <location>
        <begin position="528"/>
        <end position="539"/>
    </location>
</feature>
<feature type="compositionally biased region" description="Polar residues" evidence="2">
    <location>
        <begin position="494"/>
        <end position="504"/>
    </location>
</feature>
<keyword evidence="6" id="KW-1185">Reference proteome</keyword>
<feature type="region of interest" description="Disordered" evidence="2">
    <location>
        <begin position="1"/>
        <end position="111"/>
    </location>
</feature>
<protein>
    <recommendedName>
        <fullName evidence="3">CMP/dCMP-type deaminase domain-containing protein</fullName>
    </recommendedName>
</protein>
<dbReference type="Proteomes" id="UP000011715">
    <property type="component" value="Unassembled WGS sequence"/>
</dbReference>
<dbReference type="STRING" id="644358.A0A0C4ECJ7"/>
<evidence type="ECO:0000313" key="5">
    <source>
        <dbReference type="EnsemblFungi" id="MAPG_10424T0"/>
    </source>
</evidence>
<dbReference type="PANTHER" id="PTHR11079:SF149">
    <property type="entry name" value="TRNA-SPECIFIC ADENOSINE DEAMINASE 2"/>
    <property type="match status" value="1"/>
</dbReference>
<gene>
    <name evidence="4" type="ORF">MAPG_10424</name>
</gene>
<feature type="compositionally biased region" description="Basic and acidic residues" evidence="2">
    <location>
        <begin position="505"/>
        <end position="518"/>
    </location>
</feature>
<dbReference type="GO" id="GO:0052717">
    <property type="term" value="F:tRNA-specific adenosine-34 deaminase activity"/>
    <property type="evidence" value="ECO:0007669"/>
    <property type="project" value="UniProtKB-EC"/>
</dbReference>
<dbReference type="SUPFAM" id="SSF53927">
    <property type="entry name" value="Cytidine deaminase-like"/>
    <property type="match status" value="1"/>
</dbReference>
<dbReference type="InterPro" id="IPR058535">
    <property type="entry name" value="MafB19-deam"/>
</dbReference>
<reference evidence="6" key="1">
    <citation type="submission" date="2010-05" db="EMBL/GenBank/DDBJ databases">
        <title>The genome sequence of Magnaporthe poae strain ATCC 64411.</title>
        <authorList>
            <person name="Ma L.-J."/>
            <person name="Dead R."/>
            <person name="Young S."/>
            <person name="Zeng Q."/>
            <person name="Koehrsen M."/>
            <person name="Alvarado L."/>
            <person name="Berlin A."/>
            <person name="Chapman S.B."/>
            <person name="Chen Z."/>
            <person name="Freedman E."/>
            <person name="Gellesch M."/>
            <person name="Goldberg J."/>
            <person name="Griggs A."/>
            <person name="Gujja S."/>
            <person name="Heilman E.R."/>
            <person name="Heiman D."/>
            <person name="Hepburn T."/>
            <person name="Howarth C."/>
            <person name="Jen D."/>
            <person name="Larson L."/>
            <person name="Mehta T."/>
            <person name="Neiman D."/>
            <person name="Pearson M."/>
            <person name="Roberts A."/>
            <person name="Saif S."/>
            <person name="Shea T."/>
            <person name="Shenoy N."/>
            <person name="Sisk P."/>
            <person name="Stolte C."/>
            <person name="Sykes S."/>
            <person name="Walk T."/>
            <person name="White J."/>
            <person name="Yandava C."/>
            <person name="Haas B."/>
            <person name="Nusbaum C."/>
            <person name="Birren B."/>
        </authorList>
    </citation>
    <scope>NUCLEOTIDE SEQUENCE [LARGE SCALE GENOMIC DNA]</scope>
    <source>
        <strain evidence="6">ATCC 64411 / 73-15</strain>
    </source>
</reference>
<evidence type="ECO:0000256" key="1">
    <source>
        <dbReference type="ARBA" id="ARBA00022801"/>
    </source>
</evidence>
<reference evidence="5" key="4">
    <citation type="journal article" date="2015" name="G3 (Bethesda)">
        <title>Genome sequences of three phytopathogenic species of the Magnaporthaceae family of fungi.</title>
        <authorList>
            <person name="Okagaki L.H."/>
            <person name="Nunes C.C."/>
            <person name="Sailsbery J."/>
            <person name="Clay B."/>
            <person name="Brown D."/>
            <person name="John T."/>
            <person name="Oh Y."/>
            <person name="Young N."/>
            <person name="Fitzgerald M."/>
            <person name="Haas B.J."/>
            <person name="Zeng Q."/>
            <person name="Young S."/>
            <person name="Adiconis X."/>
            <person name="Fan L."/>
            <person name="Levin J.Z."/>
            <person name="Mitchell T.K."/>
            <person name="Okubara P.A."/>
            <person name="Farman M.L."/>
            <person name="Kohn L.M."/>
            <person name="Birren B."/>
            <person name="Ma L.-J."/>
            <person name="Dean R.A."/>
        </authorList>
    </citation>
    <scope>NUCLEOTIDE SEQUENCE</scope>
    <source>
        <strain evidence="5">ATCC 64411 / 73-15</strain>
    </source>
</reference>
<proteinExistence type="predicted"/>
<dbReference type="Pfam" id="PF00383">
    <property type="entry name" value="dCMP_cyt_deam_1"/>
    <property type="match status" value="1"/>
</dbReference>
<feature type="compositionally biased region" description="Low complexity" evidence="2">
    <location>
        <begin position="540"/>
        <end position="549"/>
    </location>
</feature>